<dbReference type="RefSeq" id="XP_013089868.1">
    <property type="nucleotide sequence ID" value="XM_013234414.2"/>
</dbReference>
<evidence type="ECO:0000313" key="4">
    <source>
        <dbReference type="Proteomes" id="UP001165740"/>
    </source>
</evidence>
<keyword evidence="1" id="KW-0732">Signal</keyword>
<dbReference type="EnsemblMetazoa" id="BGLB037273-RB">
    <property type="protein sequence ID" value="BGLB037273-PB"/>
    <property type="gene ID" value="BGLB037273"/>
</dbReference>
<evidence type="ECO:0000313" key="2">
    <source>
        <dbReference type="EnsemblMetazoa" id="BGLB037273-PB"/>
    </source>
</evidence>
<feature type="chain" id="PRO_5044573308" evidence="1">
    <location>
        <begin position="26"/>
        <end position="145"/>
    </location>
</feature>
<dbReference type="Proteomes" id="UP001165740">
    <property type="component" value="Chromosome 1"/>
</dbReference>
<accession>A0A2C9M0Z8</accession>
<dbReference type="GO" id="GO:0031419">
    <property type="term" value="F:cobalamin binding"/>
    <property type="evidence" value="ECO:0007669"/>
    <property type="project" value="TreeGrafter"/>
</dbReference>
<dbReference type="PANTHER" id="PTHR10559:SF18">
    <property type="entry name" value="TRANSCOBALAMIN II"/>
    <property type="match status" value="1"/>
</dbReference>
<dbReference type="PANTHER" id="PTHR10559">
    <property type="entry name" value="TRANSCOBALAMIN-1/GASTRIC INTRINSIC FACTOR"/>
    <property type="match status" value="1"/>
</dbReference>
<reference evidence="2" key="1">
    <citation type="submission" date="2020-05" db="UniProtKB">
        <authorList>
            <consortium name="EnsemblMetazoa"/>
        </authorList>
    </citation>
    <scope>IDENTIFICATION</scope>
    <source>
        <strain evidence="2">BB02</strain>
    </source>
</reference>
<evidence type="ECO:0000313" key="3">
    <source>
        <dbReference type="Proteomes" id="UP000076420"/>
    </source>
</evidence>
<dbReference type="GO" id="GO:0005615">
    <property type="term" value="C:extracellular space"/>
    <property type="evidence" value="ECO:0007669"/>
    <property type="project" value="TreeGrafter"/>
</dbReference>
<evidence type="ECO:0000313" key="5">
    <source>
        <dbReference type="RefSeq" id="XP_013089868.1"/>
    </source>
</evidence>
<dbReference type="OMA" id="YWHISSS"/>
<protein>
    <submittedName>
        <fullName evidence="5">Cobalamin binding intrinsic factor-like</fullName>
    </submittedName>
</protein>
<dbReference type="KEGG" id="bgt:106073768"/>
<dbReference type="GeneID" id="106073768"/>
<sequence>MSINKPAGVLYSALLFIATVHTAWAGVCLFTKYPVNGLPVNVTLVVNNVIENPTFKSSQTISLPQTYLISVVSAAADVNKVFQYSAQYYSNLGLMITAINNVFANQQKRTYWEFIDAKTLKPLECGVSTFVPFNEDVILFNLTTY</sequence>
<name>A0A2C9M0Z8_BIOGL</name>
<dbReference type="AlphaFoldDB" id="A0A2C9M0Z8"/>
<dbReference type="STRING" id="6526.A0A2C9M0Z8"/>
<evidence type="ECO:0000256" key="1">
    <source>
        <dbReference type="SAM" id="SignalP"/>
    </source>
</evidence>
<dbReference type="VEuPathDB" id="VectorBase:BGLB037273"/>
<dbReference type="InterPro" id="IPR051588">
    <property type="entry name" value="Cobalamin_Transport"/>
</dbReference>
<keyword evidence="4" id="KW-1185">Reference proteome</keyword>
<dbReference type="Proteomes" id="UP000076420">
    <property type="component" value="Unassembled WGS sequence"/>
</dbReference>
<dbReference type="OrthoDB" id="6084164at2759"/>
<dbReference type="GO" id="GO:0015889">
    <property type="term" value="P:cobalamin transport"/>
    <property type="evidence" value="ECO:0007669"/>
    <property type="project" value="TreeGrafter"/>
</dbReference>
<organism evidence="2 3">
    <name type="scientific">Biomphalaria glabrata</name>
    <name type="common">Bloodfluke planorb</name>
    <name type="synonym">Freshwater snail</name>
    <dbReference type="NCBI Taxonomy" id="6526"/>
    <lineage>
        <taxon>Eukaryota</taxon>
        <taxon>Metazoa</taxon>
        <taxon>Spiralia</taxon>
        <taxon>Lophotrochozoa</taxon>
        <taxon>Mollusca</taxon>
        <taxon>Gastropoda</taxon>
        <taxon>Heterobranchia</taxon>
        <taxon>Euthyneura</taxon>
        <taxon>Panpulmonata</taxon>
        <taxon>Hygrophila</taxon>
        <taxon>Lymnaeoidea</taxon>
        <taxon>Planorbidae</taxon>
        <taxon>Biomphalaria</taxon>
    </lineage>
</organism>
<gene>
    <name evidence="2" type="primary">106073768</name>
    <name evidence="5" type="synonym">LOC106073768</name>
</gene>
<feature type="signal peptide" evidence="1">
    <location>
        <begin position="1"/>
        <end position="25"/>
    </location>
</feature>
<reference evidence="5" key="2">
    <citation type="submission" date="2025-04" db="UniProtKB">
        <authorList>
            <consortium name="RefSeq"/>
        </authorList>
    </citation>
    <scope>IDENTIFICATION</scope>
</reference>
<dbReference type="VEuPathDB" id="VectorBase:BGLAX_036313"/>
<dbReference type="Gene3D" id="2.170.130.30">
    <property type="match status" value="1"/>
</dbReference>
<proteinExistence type="predicted"/>